<dbReference type="Gene3D" id="3.40.50.150">
    <property type="entry name" value="Vaccinia Virus protein VP39"/>
    <property type="match status" value="1"/>
</dbReference>
<proteinExistence type="inferred from homology"/>
<accession>A0A964DZS3</accession>
<dbReference type="InterPro" id="IPR003333">
    <property type="entry name" value="CMAS"/>
</dbReference>
<evidence type="ECO:0000313" key="7">
    <source>
        <dbReference type="EMBL" id="MCB8876601.1"/>
    </source>
</evidence>
<evidence type="ECO:0000256" key="3">
    <source>
        <dbReference type="ARBA" id="ARBA00022679"/>
    </source>
</evidence>
<dbReference type="GO" id="GO:0032259">
    <property type="term" value="P:methylation"/>
    <property type="evidence" value="ECO:0007669"/>
    <property type="project" value="UniProtKB-KW"/>
</dbReference>
<dbReference type="Pfam" id="PF02353">
    <property type="entry name" value="CMAS"/>
    <property type="match status" value="1"/>
</dbReference>
<dbReference type="Proteomes" id="UP000708298">
    <property type="component" value="Unassembled WGS sequence"/>
</dbReference>
<dbReference type="SUPFAM" id="SSF53335">
    <property type="entry name" value="S-adenosyl-L-methionine-dependent methyltransferases"/>
    <property type="match status" value="1"/>
</dbReference>
<keyword evidence="2 7" id="KW-0489">Methyltransferase</keyword>
<dbReference type="PANTHER" id="PTHR43667">
    <property type="entry name" value="CYCLOPROPANE-FATTY-ACYL-PHOSPHOLIPID SYNTHASE"/>
    <property type="match status" value="1"/>
</dbReference>
<dbReference type="GO" id="GO:0008168">
    <property type="term" value="F:methyltransferase activity"/>
    <property type="evidence" value="ECO:0007669"/>
    <property type="project" value="UniProtKB-KW"/>
</dbReference>
<feature type="active site" evidence="6">
    <location>
        <position position="385"/>
    </location>
</feature>
<gene>
    <name evidence="7" type="ORF">ASILVAE211_15520</name>
</gene>
<evidence type="ECO:0000256" key="2">
    <source>
        <dbReference type="ARBA" id="ARBA00022603"/>
    </source>
</evidence>
<dbReference type="RefSeq" id="WP_227322262.1">
    <property type="nucleotide sequence ID" value="NZ_JAESVB010000007.1"/>
</dbReference>
<dbReference type="CDD" id="cd02440">
    <property type="entry name" value="AdoMet_MTases"/>
    <property type="match status" value="1"/>
</dbReference>
<dbReference type="InterPro" id="IPR029063">
    <property type="entry name" value="SAM-dependent_MTases_sf"/>
</dbReference>
<comment type="similarity">
    <text evidence="1">Belongs to the CFA/CMAS family.</text>
</comment>
<protein>
    <submittedName>
        <fullName evidence="7">Class I SAM-dependent methyltransferase</fullName>
    </submittedName>
</protein>
<keyword evidence="5" id="KW-0443">Lipid metabolism</keyword>
<sequence>MSSFAASASIPFAPGALLGRVILAKLLRRLALGRLVVRLPGGTELVGQGAEPGPEAVLALHSWRPLLKLALRGDVGFAESYMDGDWHSPDLPVLIELAARNQTALGNSLDGSWLTRSLNRLRHGRHANTKLGARRNIMAHYDLGNDFYRRWLDDGMTYSSALYGRNAQTLEQAQTVKQDRILSLLDIEGGEEVLEIGCGWGGLAQRLVARGCHVTGLTLSPAQLDYARERLAFSVQAGQADLRLQDYRDVEGQFDRIVSIEMLEAVGRDYWPAYFQRLQDCLAPGGTAVLQVISISEEKFEAYLRVPDFIQLYVFPGGMLPTIPIMQDEISRAGLRLEGLETFGLSYAETLAEWRRRFHAAGPVLRAEGMDDAFSRRWDYYLAYCEAGFRAGAIDVGLYRITKPL</sequence>
<dbReference type="InterPro" id="IPR050723">
    <property type="entry name" value="CFA/CMAS"/>
</dbReference>
<dbReference type="PIRSF" id="PIRSF003085">
    <property type="entry name" value="CMAS"/>
    <property type="match status" value="1"/>
</dbReference>
<keyword evidence="3" id="KW-0808">Transferase</keyword>
<evidence type="ECO:0000256" key="4">
    <source>
        <dbReference type="ARBA" id="ARBA00022691"/>
    </source>
</evidence>
<dbReference type="AlphaFoldDB" id="A0A964DZS3"/>
<reference evidence="7" key="1">
    <citation type="journal article" date="2021" name="Microorganisms">
        <title>Acidisoma silvae sp. nov. and Acidisomacellulosilytica sp. nov., Two Acidophilic Bacteria Isolated from Decaying Wood, Hydrolyzing Cellulose and Producing Poly-3-hydroxybutyrate.</title>
        <authorList>
            <person name="Mieszkin S."/>
            <person name="Pouder E."/>
            <person name="Uroz S."/>
            <person name="Simon-Colin C."/>
            <person name="Alain K."/>
        </authorList>
    </citation>
    <scope>NUCLEOTIDE SEQUENCE</scope>
    <source>
        <strain evidence="7">HW T2.11</strain>
    </source>
</reference>
<dbReference type="EMBL" id="JAESVB010000007">
    <property type="protein sequence ID" value="MCB8876601.1"/>
    <property type="molecule type" value="Genomic_DNA"/>
</dbReference>
<evidence type="ECO:0000256" key="5">
    <source>
        <dbReference type="ARBA" id="ARBA00023098"/>
    </source>
</evidence>
<dbReference type="GO" id="GO:0008610">
    <property type="term" value="P:lipid biosynthetic process"/>
    <property type="evidence" value="ECO:0007669"/>
    <property type="project" value="InterPro"/>
</dbReference>
<name>A0A964DZS3_9PROT</name>
<reference evidence="7" key="2">
    <citation type="submission" date="2021-01" db="EMBL/GenBank/DDBJ databases">
        <authorList>
            <person name="Mieszkin S."/>
            <person name="Pouder E."/>
            <person name="Alain K."/>
        </authorList>
    </citation>
    <scope>NUCLEOTIDE SEQUENCE</scope>
    <source>
        <strain evidence="7">HW T2.11</strain>
    </source>
</reference>
<evidence type="ECO:0000256" key="1">
    <source>
        <dbReference type="ARBA" id="ARBA00010815"/>
    </source>
</evidence>
<organism evidence="7 8">
    <name type="scientific">Acidisoma silvae</name>
    <dbReference type="NCBI Taxonomy" id="2802396"/>
    <lineage>
        <taxon>Bacteria</taxon>
        <taxon>Pseudomonadati</taxon>
        <taxon>Pseudomonadota</taxon>
        <taxon>Alphaproteobacteria</taxon>
        <taxon>Acetobacterales</taxon>
        <taxon>Acidocellaceae</taxon>
        <taxon>Acidisoma</taxon>
    </lineage>
</organism>
<dbReference type="PANTHER" id="PTHR43667:SF2">
    <property type="entry name" value="FATTY ACID C-METHYL TRANSFERASE"/>
    <property type="match status" value="1"/>
</dbReference>
<keyword evidence="8" id="KW-1185">Reference proteome</keyword>
<evidence type="ECO:0000313" key="8">
    <source>
        <dbReference type="Proteomes" id="UP000708298"/>
    </source>
</evidence>
<evidence type="ECO:0000256" key="6">
    <source>
        <dbReference type="PIRSR" id="PIRSR003085-1"/>
    </source>
</evidence>
<comment type="caution">
    <text evidence="7">The sequence shown here is derived from an EMBL/GenBank/DDBJ whole genome shotgun (WGS) entry which is preliminary data.</text>
</comment>
<keyword evidence="4" id="KW-0949">S-adenosyl-L-methionine</keyword>